<dbReference type="InParanoid" id="T0Q6E4"/>
<dbReference type="GO" id="GO:0016702">
    <property type="term" value="F:oxidoreductase activity, acting on single donors with incorporation of molecular oxygen, incorporation of two atoms of oxygen"/>
    <property type="evidence" value="ECO:0007669"/>
    <property type="project" value="UniProtKB-ARBA"/>
</dbReference>
<dbReference type="PANTHER" id="PTHR30096">
    <property type="entry name" value="4,5-DOPA DIOXYGENASE EXTRADIOL-LIKE PROTEIN"/>
    <property type="match status" value="1"/>
</dbReference>
<evidence type="ECO:0000256" key="2">
    <source>
        <dbReference type="ARBA" id="ARBA00007581"/>
    </source>
</evidence>
<evidence type="ECO:0000256" key="4">
    <source>
        <dbReference type="ARBA" id="ARBA00022833"/>
    </source>
</evidence>
<dbReference type="EMBL" id="JH767189">
    <property type="protein sequence ID" value="EQC29010.1"/>
    <property type="molecule type" value="Genomic_DNA"/>
</dbReference>
<gene>
    <name evidence="8" type="ORF">SDRG_13345</name>
</gene>
<keyword evidence="9" id="KW-1185">Reference proteome</keyword>
<evidence type="ECO:0000259" key="7">
    <source>
        <dbReference type="Pfam" id="PF02900"/>
    </source>
</evidence>
<dbReference type="GeneID" id="19954072"/>
<evidence type="ECO:0000256" key="3">
    <source>
        <dbReference type="ARBA" id="ARBA00022723"/>
    </source>
</evidence>
<dbReference type="SUPFAM" id="SSF53213">
    <property type="entry name" value="LigB-like"/>
    <property type="match status" value="1"/>
</dbReference>
<dbReference type="eggNOG" id="ENOG502QS66">
    <property type="taxonomic scope" value="Eukaryota"/>
</dbReference>
<keyword evidence="4" id="KW-0862">Zinc</keyword>
<evidence type="ECO:0000256" key="6">
    <source>
        <dbReference type="SAM" id="SignalP"/>
    </source>
</evidence>
<dbReference type="PIRSF" id="PIRSF006157">
    <property type="entry name" value="Doxgns_DODA"/>
    <property type="match status" value="1"/>
</dbReference>
<feature type="signal peptide" evidence="6">
    <location>
        <begin position="1"/>
        <end position="21"/>
    </location>
</feature>
<keyword evidence="6" id="KW-0732">Signal</keyword>
<comment type="similarity">
    <text evidence="2">Belongs to the DODA-type extradiol aromatic ring-opening dioxygenase family.</text>
</comment>
<dbReference type="VEuPathDB" id="FungiDB:SDRG_13345"/>
<evidence type="ECO:0000256" key="1">
    <source>
        <dbReference type="ARBA" id="ARBA00001947"/>
    </source>
</evidence>
<accession>T0Q6E4</accession>
<feature type="chain" id="PRO_5004569593" description="Extradiol ring-cleavage dioxygenase class III enzyme subunit B domain-containing protein" evidence="6">
    <location>
        <begin position="22"/>
        <end position="299"/>
    </location>
</feature>
<dbReference type="CDD" id="cd07363">
    <property type="entry name" value="45_DOPA_Dioxygenase"/>
    <property type="match status" value="1"/>
</dbReference>
<dbReference type="Gene3D" id="3.40.830.10">
    <property type="entry name" value="LigB-like"/>
    <property type="match status" value="1"/>
</dbReference>
<organism evidence="8 9">
    <name type="scientific">Saprolegnia diclina (strain VS20)</name>
    <dbReference type="NCBI Taxonomy" id="1156394"/>
    <lineage>
        <taxon>Eukaryota</taxon>
        <taxon>Sar</taxon>
        <taxon>Stramenopiles</taxon>
        <taxon>Oomycota</taxon>
        <taxon>Saprolegniomycetes</taxon>
        <taxon>Saprolegniales</taxon>
        <taxon>Saprolegniaceae</taxon>
        <taxon>Saprolegnia</taxon>
    </lineage>
</organism>
<keyword evidence="3" id="KW-0479">Metal-binding</keyword>
<evidence type="ECO:0000313" key="9">
    <source>
        <dbReference type="Proteomes" id="UP000030762"/>
    </source>
</evidence>
<sequence>MSSFLVCLTSALALHSFFSSAAPTTNDMATCAAVRAAAVFANHGAGPFPILKPSTDPNHGPTRLFLETKIPELLNLNDPTKRPKAIVIVTAHWEEPFVAISSGASHDLLYDYYGFPQEAYSLTYKAPGSPEIAQKIHQLLKDANIVSRLDPTRGWDHGTFVPLKLIHPDEDIPIIQVSVVAGLDPLHHFKIGQVLSVLRDENIAIVGSGATFHPSRGTSDLENKARKFNVALTEAALEADVEDRRNALANWATLPHARDCHQREEHLIPLHVIAGAGAGDKGEAFNVDKGMYTSFAWRA</sequence>
<keyword evidence="5" id="KW-0560">Oxidoreductase</keyword>
<dbReference type="GO" id="GO:0008270">
    <property type="term" value="F:zinc ion binding"/>
    <property type="evidence" value="ECO:0007669"/>
    <property type="project" value="InterPro"/>
</dbReference>
<dbReference type="PANTHER" id="PTHR30096:SF0">
    <property type="entry name" value="4,5-DOPA DIOXYGENASE EXTRADIOL-LIKE PROTEIN"/>
    <property type="match status" value="1"/>
</dbReference>
<dbReference type="OMA" id="SVIDGFW"/>
<proteinExistence type="inferred from homology"/>
<evidence type="ECO:0000256" key="5">
    <source>
        <dbReference type="ARBA" id="ARBA00023002"/>
    </source>
</evidence>
<dbReference type="AlphaFoldDB" id="T0Q6E4"/>
<dbReference type="Pfam" id="PF02900">
    <property type="entry name" value="LigB"/>
    <property type="match status" value="1"/>
</dbReference>
<dbReference type="GO" id="GO:0008198">
    <property type="term" value="F:ferrous iron binding"/>
    <property type="evidence" value="ECO:0007669"/>
    <property type="project" value="InterPro"/>
</dbReference>
<feature type="domain" description="Extradiol ring-cleavage dioxygenase class III enzyme subunit B" evidence="7">
    <location>
        <begin position="81"/>
        <end position="297"/>
    </location>
</feature>
<dbReference type="OrthoDB" id="7396853at2759"/>
<dbReference type="STRING" id="1156394.T0Q6E4"/>
<dbReference type="Proteomes" id="UP000030762">
    <property type="component" value="Unassembled WGS sequence"/>
</dbReference>
<protein>
    <recommendedName>
        <fullName evidence="7">Extradiol ring-cleavage dioxygenase class III enzyme subunit B domain-containing protein</fullName>
    </recommendedName>
</protein>
<dbReference type="RefSeq" id="XP_008617649.1">
    <property type="nucleotide sequence ID" value="XM_008619427.1"/>
</dbReference>
<dbReference type="InterPro" id="IPR004183">
    <property type="entry name" value="Xdiol_dOase_suB"/>
</dbReference>
<name>T0Q6E4_SAPDV</name>
<comment type="cofactor">
    <cofactor evidence="1">
        <name>Zn(2+)</name>
        <dbReference type="ChEBI" id="CHEBI:29105"/>
    </cofactor>
</comment>
<reference evidence="8 9" key="1">
    <citation type="submission" date="2012-04" db="EMBL/GenBank/DDBJ databases">
        <title>The Genome Sequence of Saprolegnia declina VS20.</title>
        <authorList>
            <consortium name="The Broad Institute Genome Sequencing Platform"/>
            <person name="Russ C."/>
            <person name="Nusbaum C."/>
            <person name="Tyler B."/>
            <person name="van West P."/>
            <person name="Dieguez-Uribeondo J."/>
            <person name="de Bruijn I."/>
            <person name="Tripathy S."/>
            <person name="Jiang R."/>
            <person name="Young S.K."/>
            <person name="Zeng Q."/>
            <person name="Gargeya S."/>
            <person name="Fitzgerald M."/>
            <person name="Haas B."/>
            <person name="Abouelleil A."/>
            <person name="Alvarado L."/>
            <person name="Arachchi H.M."/>
            <person name="Berlin A."/>
            <person name="Chapman S.B."/>
            <person name="Goldberg J."/>
            <person name="Griggs A."/>
            <person name="Gujja S."/>
            <person name="Hansen M."/>
            <person name="Howarth C."/>
            <person name="Imamovic A."/>
            <person name="Larimer J."/>
            <person name="McCowen C."/>
            <person name="Montmayeur A."/>
            <person name="Murphy C."/>
            <person name="Neiman D."/>
            <person name="Pearson M."/>
            <person name="Priest M."/>
            <person name="Roberts A."/>
            <person name="Saif S."/>
            <person name="Shea T."/>
            <person name="Sisk P."/>
            <person name="Sykes S."/>
            <person name="Wortman J."/>
            <person name="Nusbaum C."/>
            <person name="Birren B."/>
        </authorList>
    </citation>
    <scope>NUCLEOTIDE SEQUENCE [LARGE SCALE GENOMIC DNA]</scope>
    <source>
        <strain evidence="8 9">VS20</strain>
    </source>
</reference>
<evidence type="ECO:0000313" key="8">
    <source>
        <dbReference type="EMBL" id="EQC29010.1"/>
    </source>
</evidence>
<dbReference type="InterPro" id="IPR014436">
    <property type="entry name" value="Extradiol_dOase_DODA"/>
</dbReference>